<evidence type="ECO:0000313" key="5">
    <source>
        <dbReference type="Proteomes" id="UP001596524"/>
    </source>
</evidence>
<keyword evidence="5" id="KW-1185">Reference proteome</keyword>
<keyword evidence="1" id="KW-0304">Gas vesicle</keyword>
<organism evidence="4 5">
    <name type="scientific">Nocardioides astragali</name>
    <dbReference type="NCBI Taxonomy" id="1776736"/>
    <lineage>
        <taxon>Bacteria</taxon>
        <taxon>Bacillati</taxon>
        <taxon>Actinomycetota</taxon>
        <taxon>Actinomycetes</taxon>
        <taxon>Propionibacteriales</taxon>
        <taxon>Nocardioidaceae</taxon>
        <taxon>Nocardioides</taxon>
    </lineage>
</organism>
<comment type="similarity">
    <text evidence="3">Belongs to the gas vesicle GvpF/GvpL family.</text>
</comment>
<evidence type="ECO:0000313" key="4">
    <source>
        <dbReference type="EMBL" id="MFC7360280.1"/>
    </source>
</evidence>
<protein>
    <submittedName>
        <fullName evidence="4">GvpL/GvpF family gas vesicle protein</fullName>
    </submittedName>
</protein>
<dbReference type="Pfam" id="PF06386">
    <property type="entry name" value="GvpL_GvpF"/>
    <property type="match status" value="1"/>
</dbReference>
<accession>A0ABW2N2Q9</accession>
<dbReference type="PANTHER" id="PTHR36852">
    <property type="entry name" value="PROTEIN GVPL 2"/>
    <property type="match status" value="1"/>
</dbReference>
<comment type="subcellular location">
    <subcellularLocation>
        <location evidence="2">Gas vesicle</location>
    </subcellularLocation>
</comment>
<evidence type="ECO:0000256" key="2">
    <source>
        <dbReference type="ARBA" id="ARBA00035108"/>
    </source>
</evidence>
<dbReference type="PANTHER" id="PTHR36852:SF1">
    <property type="entry name" value="PROTEIN GVPL 2"/>
    <property type="match status" value="1"/>
</dbReference>
<comment type="caution">
    <text evidence="4">The sequence shown here is derived from an EMBL/GenBank/DDBJ whole genome shotgun (WGS) entry which is preliminary data.</text>
</comment>
<dbReference type="InterPro" id="IPR009430">
    <property type="entry name" value="GvpL/GvpF"/>
</dbReference>
<evidence type="ECO:0000256" key="1">
    <source>
        <dbReference type="ARBA" id="ARBA00022987"/>
    </source>
</evidence>
<proteinExistence type="inferred from homology"/>
<name>A0ABW2N2Q9_9ACTN</name>
<sequence length="256" mass="28217">MGESGRYLYAVTRDVDPQALRDVPALSGGTLEVLEHDEFLAVVSTVDLDEYGEEALRVNLEKLEWLEKAAQTHHAVIEAVSDLGPVAPMRLATIFLDDDSLNRRLDEWRHALTQVLDRVAGRLEWSVKIIAANGAPGASGTRDPDNRPASGADYLRQRKAAVEQRSQRESESQQEAHRIHEVLSARAVATRVLQPQDPRLTGHHGTMVLNAAYLVEAAEGTAFAEEAASCAEAQPHLEVDVKGPWPPYSFAMLEQR</sequence>
<dbReference type="RefSeq" id="WP_255893168.1">
    <property type="nucleotide sequence ID" value="NZ_JAFMZM010000010.1"/>
</dbReference>
<dbReference type="EMBL" id="JBHTCH010000007">
    <property type="protein sequence ID" value="MFC7360280.1"/>
    <property type="molecule type" value="Genomic_DNA"/>
</dbReference>
<evidence type="ECO:0000256" key="3">
    <source>
        <dbReference type="ARBA" id="ARBA00035643"/>
    </source>
</evidence>
<gene>
    <name evidence="4" type="ORF">ACFQO6_08340</name>
</gene>
<reference evidence="5" key="1">
    <citation type="journal article" date="2019" name="Int. J. Syst. Evol. Microbiol.">
        <title>The Global Catalogue of Microorganisms (GCM) 10K type strain sequencing project: providing services to taxonomists for standard genome sequencing and annotation.</title>
        <authorList>
            <consortium name="The Broad Institute Genomics Platform"/>
            <consortium name="The Broad Institute Genome Sequencing Center for Infectious Disease"/>
            <person name="Wu L."/>
            <person name="Ma J."/>
        </authorList>
    </citation>
    <scope>NUCLEOTIDE SEQUENCE [LARGE SCALE GENOMIC DNA]</scope>
    <source>
        <strain evidence="5">FCH27</strain>
    </source>
</reference>
<dbReference type="Proteomes" id="UP001596524">
    <property type="component" value="Unassembled WGS sequence"/>
</dbReference>